<comment type="function">
    <text evidence="1">Catalytic subunit in the complex catalyzing the transfer of N-acetylglucosamine from UDP-N-acetylglucosamine to phosphatidylinositol, the first step of GPI biosynthesis.</text>
</comment>
<keyword evidence="3" id="KW-0337">GPI-anchor biosynthesis</keyword>
<evidence type="ECO:0000259" key="9">
    <source>
        <dbReference type="SMART" id="SM00563"/>
    </source>
</evidence>
<evidence type="ECO:0000313" key="11">
    <source>
        <dbReference type="Proteomes" id="UP001329825"/>
    </source>
</evidence>
<keyword evidence="6" id="KW-0012">Acyltransferase</keyword>
<comment type="pathway">
    <text evidence="2">Glycolipid biosynthesis; glycosylphosphatidylinositol-anchor biosynthesis.</text>
</comment>
<dbReference type="EC" id="2.3.1.51" evidence="6"/>
<evidence type="ECO:0000256" key="6">
    <source>
        <dbReference type="RuleBase" id="RU361267"/>
    </source>
</evidence>
<dbReference type="SMART" id="SM00563">
    <property type="entry name" value="PlsC"/>
    <property type="match status" value="1"/>
</dbReference>
<evidence type="ECO:0000256" key="2">
    <source>
        <dbReference type="ARBA" id="ARBA00004687"/>
    </source>
</evidence>
<dbReference type="Gene3D" id="3.40.50.2000">
    <property type="entry name" value="Glycogen Phosphorylase B"/>
    <property type="match status" value="2"/>
</dbReference>
<evidence type="ECO:0000256" key="1">
    <source>
        <dbReference type="ARBA" id="ARBA00003265"/>
    </source>
</evidence>
<evidence type="ECO:0000256" key="4">
    <source>
        <dbReference type="ARBA" id="ARBA00022676"/>
    </source>
</evidence>
<dbReference type="PANTHER" id="PTHR45871:SF1">
    <property type="entry name" value="PHOSPHATIDYLINOSITOL N-ACETYLGLUCOSAMINYLTRANSFERASE SUBUNIT A"/>
    <property type="match status" value="1"/>
</dbReference>
<proteinExistence type="inferred from homology"/>
<evidence type="ECO:0000313" key="10">
    <source>
        <dbReference type="EMBL" id="WRT67624.1"/>
    </source>
</evidence>
<keyword evidence="8" id="KW-0812">Transmembrane</keyword>
<keyword evidence="6" id="KW-1208">Phospholipid metabolism</keyword>
<keyword evidence="8" id="KW-0472">Membrane</keyword>
<gene>
    <name evidence="10" type="ORF">IL334_004596</name>
</gene>
<dbReference type="InterPro" id="IPR004552">
    <property type="entry name" value="AGP_acyltrans"/>
</dbReference>
<dbReference type="InterPro" id="IPR002123">
    <property type="entry name" value="Plipid/glycerol_acylTrfase"/>
</dbReference>
<dbReference type="CDD" id="cd07989">
    <property type="entry name" value="LPLAT_AGPAT-like"/>
    <property type="match status" value="1"/>
</dbReference>
<evidence type="ECO:0000256" key="5">
    <source>
        <dbReference type="ARBA" id="ARBA00022679"/>
    </source>
</evidence>
<dbReference type="InterPro" id="IPR039507">
    <property type="entry name" value="PIG-A/GPI3"/>
</dbReference>
<comment type="catalytic activity">
    <reaction evidence="6">
        <text>a 1-acyl-sn-glycero-3-phosphate + an acyl-CoA = a 1,2-diacyl-sn-glycero-3-phosphate + CoA</text>
        <dbReference type="Rhea" id="RHEA:19709"/>
        <dbReference type="ChEBI" id="CHEBI:57287"/>
        <dbReference type="ChEBI" id="CHEBI:57970"/>
        <dbReference type="ChEBI" id="CHEBI:58342"/>
        <dbReference type="ChEBI" id="CHEBI:58608"/>
        <dbReference type="EC" id="2.3.1.51"/>
    </reaction>
</comment>
<feature type="transmembrane region" description="Helical" evidence="8">
    <location>
        <begin position="726"/>
        <end position="749"/>
    </location>
</feature>
<dbReference type="Pfam" id="PF00534">
    <property type="entry name" value="Glycos_transf_1"/>
    <property type="match status" value="1"/>
</dbReference>
<comment type="similarity">
    <text evidence="6">Belongs to the 1-acyl-sn-glycerol-3-phosphate acyltransferase family.</text>
</comment>
<reference evidence="10 11" key="1">
    <citation type="submission" date="2024-01" db="EMBL/GenBank/DDBJ databases">
        <title>Comparative genomics of Cryptococcus and Kwoniella reveals pathogenesis evolution and contrasting modes of karyotype evolution via chromosome fusion or intercentromeric recombination.</title>
        <authorList>
            <person name="Coelho M.A."/>
            <person name="David-Palma M."/>
            <person name="Shea T."/>
            <person name="Bowers K."/>
            <person name="McGinley-Smith S."/>
            <person name="Mohammad A.W."/>
            <person name="Gnirke A."/>
            <person name="Yurkov A.M."/>
            <person name="Nowrousian M."/>
            <person name="Sun S."/>
            <person name="Cuomo C.A."/>
            <person name="Heitman J."/>
        </authorList>
    </citation>
    <scope>NUCLEOTIDE SEQUENCE [LARGE SCALE GENOMIC DNA]</scope>
    <source>
        <strain evidence="10">CBS 11374</strain>
    </source>
</reference>
<dbReference type="InterPro" id="IPR013234">
    <property type="entry name" value="PIGA_GPI_anchor_biosynthesis"/>
</dbReference>
<dbReference type="EMBL" id="CP141886">
    <property type="protein sequence ID" value="WRT67624.1"/>
    <property type="molecule type" value="Genomic_DNA"/>
</dbReference>
<keyword evidence="6" id="KW-0444">Lipid biosynthesis</keyword>
<feature type="compositionally biased region" description="Basic residues" evidence="7">
    <location>
        <begin position="330"/>
        <end position="339"/>
    </location>
</feature>
<evidence type="ECO:0000256" key="7">
    <source>
        <dbReference type="SAM" id="MobiDB-lite"/>
    </source>
</evidence>
<feature type="domain" description="Phospholipid/glycerol acyltransferase" evidence="9">
    <location>
        <begin position="85"/>
        <end position="202"/>
    </location>
</feature>
<dbReference type="Pfam" id="PF01553">
    <property type="entry name" value="Acyltransferase"/>
    <property type="match status" value="1"/>
</dbReference>
<accession>A0ABZ1D2P6</accession>
<protein>
    <recommendedName>
        <fullName evidence="6">1-acyl-sn-glycerol-3-phosphate acyltransferase</fullName>
        <ecNumber evidence="6">2.3.1.51</ecNumber>
    </recommendedName>
</protein>
<keyword evidence="11" id="KW-1185">Reference proteome</keyword>
<dbReference type="InterPro" id="IPR001296">
    <property type="entry name" value="Glyco_trans_1"/>
</dbReference>
<sequence length="799" mass="88810">MAIVYRLRLALYTILLLAVSFFAILIGLVCTLTGRRLNTNYYVARVFYGVAGPAIGWKFDVEGEEYLWKLEGEGGGQAGKKGRSMVMVGNHQSMIDILYLGRIFPKHAAIMAKKSIKWIPGLGWWMMMSGTVFINRGNNKSAVASMTQAGDDMKRKRISLWIFPEGTRHMSPEPELLSFKKGAFYLAVQSGVPVVPVVCENYHRLFDGKTRFKRGNLKIKVLPPIPTTGLTAADVPDLMEKTREMMLQTLREISSSSAPSPTSVLASPAPLLAHQENRSSYFAVEDEQAVEAAVGEEEADSGRSKVSLKKDGSKVSLRSESEVSSDSNSKPKRGKKEGNKKKLSIAMISDFFLPVVGGVEGHIYSLGVEMMKRGHKVIVITHSHPHRTGIRYISPGLKVYYLPYIPIASSATLPNYLLFLPYFRHIILSEGINLVHGHGSLSSLAHEAMFHKDLLGVKGVFTDHSLFGFGDAVGVLTNKLLVGALRSAEGIICVSNTGRENTVLRAQLDPRLVSVIPNALVAEDFTPDPSNVDPKYITIVVISRLAYRKGIDLLIASCPHVCALFPEVRFVVGGDGPKMVEIEQMREKYQLQDKVELLGTIRPGDVRDVLTRGQIYLNNSLTEAFGISIIEAACAGLFVVATKVGGVPEILPEDMIEFARADEEDVIRALTHAIHTIKAGRHDPLKAHERVKTMYSWFKVAERTQLVYDRVTKTESKSLSDRLSRYLSLGPIFGPILCCIIAVQHYFFWFLEWYDPRDRIEVVEDELRFSKSSNRYVKLMIIMDRNISADNTSSLGIRS</sequence>
<dbReference type="GeneID" id="87956727"/>
<name>A0ABZ1D2P6_9TREE</name>
<dbReference type="PANTHER" id="PTHR45871">
    <property type="entry name" value="N-ACETYLGLUCOSAMINYL-PHOSPHATIDYLINOSITOL BIOSYNTHETIC PROTEIN"/>
    <property type="match status" value="1"/>
</dbReference>
<keyword evidence="6" id="KW-0443">Lipid metabolism</keyword>
<keyword evidence="5 6" id="KW-0808">Transferase</keyword>
<dbReference type="SUPFAM" id="SSF69593">
    <property type="entry name" value="Glycerol-3-phosphate (1)-acyltransferase"/>
    <property type="match status" value="1"/>
</dbReference>
<keyword evidence="8" id="KW-1133">Transmembrane helix</keyword>
<feature type="transmembrane region" description="Helical" evidence="8">
    <location>
        <begin position="12"/>
        <end position="32"/>
    </location>
</feature>
<feature type="compositionally biased region" description="Basic and acidic residues" evidence="7">
    <location>
        <begin position="300"/>
        <end position="321"/>
    </location>
</feature>
<dbReference type="CDD" id="cd03796">
    <property type="entry name" value="GT4_PIG-A-like"/>
    <property type="match status" value="1"/>
</dbReference>
<dbReference type="Pfam" id="PF08288">
    <property type="entry name" value="PIGA"/>
    <property type="match status" value="1"/>
</dbReference>
<organism evidence="10 11">
    <name type="scientific">Kwoniella shivajii</name>
    <dbReference type="NCBI Taxonomy" id="564305"/>
    <lineage>
        <taxon>Eukaryota</taxon>
        <taxon>Fungi</taxon>
        <taxon>Dikarya</taxon>
        <taxon>Basidiomycota</taxon>
        <taxon>Agaricomycotina</taxon>
        <taxon>Tremellomycetes</taxon>
        <taxon>Tremellales</taxon>
        <taxon>Cryptococcaceae</taxon>
        <taxon>Kwoniella</taxon>
    </lineage>
</organism>
<comment type="domain">
    <text evidence="6">The HXXXXD motif is essential for acyltransferase activity and may constitute the binding site for the phosphate moiety of the glycerol-3-phosphate.</text>
</comment>
<feature type="region of interest" description="Disordered" evidence="7">
    <location>
        <begin position="293"/>
        <end position="339"/>
    </location>
</feature>
<evidence type="ECO:0000256" key="8">
    <source>
        <dbReference type="SAM" id="Phobius"/>
    </source>
</evidence>
<dbReference type="RefSeq" id="XP_062792364.1">
    <property type="nucleotide sequence ID" value="XM_062936313.1"/>
</dbReference>
<evidence type="ECO:0000256" key="3">
    <source>
        <dbReference type="ARBA" id="ARBA00022502"/>
    </source>
</evidence>
<dbReference type="NCBIfam" id="TIGR00530">
    <property type="entry name" value="AGP_acyltrn"/>
    <property type="match status" value="1"/>
</dbReference>
<keyword evidence="6" id="KW-0594">Phospholipid biosynthesis</keyword>
<keyword evidence="4" id="KW-0328">Glycosyltransferase</keyword>
<dbReference type="Proteomes" id="UP001329825">
    <property type="component" value="Chromosome 6"/>
</dbReference>
<dbReference type="SUPFAM" id="SSF53756">
    <property type="entry name" value="UDP-Glycosyltransferase/glycogen phosphorylase"/>
    <property type="match status" value="1"/>
</dbReference>